<dbReference type="SUPFAM" id="SSF54928">
    <property type="entry name" value="RNA-binding domain, RBD"/>
    <property type="match status" value="2"/>
</dbReference>
<dbReference type="InterPro" id="IPR031766">
    <property type="entry name" value="RRM_occluded"/>
</dbReference>
<dbReference type="GO" id="GO:0005634">
    <property type="term" value="C:nucleus"/>
    <property type="evidence" value="ECO:0007669"/>
    <property type="project" value="TreeGrafter"/>
</dbReference>
<gene>
    <name evidence="5" type="ORF">LAMI_0A05072G</name>
</gene>
<dbReference type="InterPro" id="IPR012677">
    <property type="entry name" value="Nucleotide-bd_a/b_plait_sf"/>
</dbReference>
<feature type="region of interest" description="Disordered" evidence="3">
    <location>
        <begin position="1"/>
        <end position="50"/>
    </location>
</feature>
<feature type="domain" description="RRM" evidence="4">
    <location>
        <begin position="55"/>
        <end position="130"/>
    </location>
</feature>
<evidence type="ECO:0000256" key="3">
    <source>
        <dbReference type="SAM" id="MobiDB-lite"/>
    </source>
</evidence>
<dbReference type="AlphaFoldDB" id="A0A1G4IPZ6"/>
<dbReference type="SMART" id="SM00360">
    <property type="entry name" value="RRM"/>
    <property type="match status" value="3"/>
</dbReference>
<dbReference type="GO" id="GO:0003729">
    <property type="term" value="F:mRNA binding"/>
    <property type="evidence" value="ECO:0007669"/>
    <property type="project" value="TreeGrafter"/>
</dbReference>
<accession>A0A1G4IPZ6</accession>
<dbReference type="InterPro" id="IPR035979">
    <property type="entry name" value="RBD_domain_sf"/>
</dbReference>
<reference evidence="5 6" key="1">
    <citation type="submission" date="2016-03" db="EMBL/GenBank/DDBJ databases">
        <authorList>
            <person name="Devillers H."/>
        </authorList>
    </citation>
    <scope>NUCLEOTIDE SEQUENCE [LARGE SCALE GENOMIC DNA]</scope>
    <source>
        <strain evidence="5">CBS 11717</strain>
    </source>
</reference>
<feature type="domain" description="RRM" evidence="4">
    <location>
        <begin position="224"/>
        <end position="300"/>
    </location>
</feature>
<keyword evidence="1 2" id="KW-0694">RNA-binding</keyword>
<feature type="domain" description="RRM" evidence="4">
    <location>
        <begin position="131"/>
        <end position="209"/>
    </location>
</feature>
<sequence>MVKRSRKEESGTKCHQETTIKGGNEDQSLTPADTVEGLESAKKPKIDTTTSREVTTIVVRNIPLKFNYFKLKRFFQDCGGIRSVNIQESSDQRSKIARIEFSHFGNALSALTKNHKKIAGNEISVDLLADSTIWTTNYPLGYGEPELKRLFSQFGGTVLSVRLPSLRFNSHRRFAYIDMASPQEANIAISQLNGITMDSFQLVVARSSPVDAKKRTDAATLERREVLVQNLDFTMSESDLRDLFSRFGNIERITLPQSGSTNNDGYGFVIFESVECAKQGLSLDHTEFEGRELRVQLADRKSYLERQQVKRILTSKKSQDNVVAIYPVSDKIRVEQIQNLITERSGLLPSDIVNLYLVSDLEGAIVILEDAQAAGRATMALNGVTLNKTIINCGTVNELQRQKMRRAASVGTVPISNTSAETFGKKETPLNKQGIMTNQDFRQLLLQKPSK</sequence>
<dbReference type="PANTHER" id="PTHR48025">
    <property type="entry name" value="OS02G0815200 PROTEIN"/>
    <property type="match status" value="1"/>
</dbReference>
<dbReference type="Gene3D" id="3.30.70.330">
    <property type="match status" value="4"/>
</dbReference>
<proteinExistence type="predicted"/>
<dbReference type="Proteomes" id="UP000191024">
    <property type="component" value="Chromosome A"/>
</dbReference>
<evidence type="ECO:0000313" key="5">
    <source>
        <dbReference type="EMBL" id="SCU78571.1"/>
    </source>
</evidence>
<feature type="compositionally biased region" description="Polar residues" evidence="3">
    <location>
        <begin position="19"/>
        <end position="31"/>
    </location>
</feature>
<dbReference type="STRING" id="1230905.A0A1G4IPZ6"/>
<dbReference type="PROSITE" id="PS50102">
    <property type="entry name" value="RRM"/>
    <property type="match status" value="3"/>
</dbReference>
<organism evidence="5 6">
    <name type="scientific">Lachancea mirantina</name>
    <dbReference type="NCBI Taxonomy" id="1230905"/>
    <lineage>
        <taxon>Eukaryota</taxon>
        <taxon>Fungi</taxon>
        <taxon>Dikarya</taxon>
        <taxon>Ascomycota</taxon>
        <taxon>Saccharomycotina</taxon>
        <taxon>Saccharomycetes</taxon>
        <taxon>Saccharomycetales</taxon>
        <taxon>Saccharomycetaceae</taxon>
        <taxon>Lachancea</taxon>
    </lineage>
</organism>
<dbReference type="PANTHER" id="PTHR48025:SF1">
    <property type="entry name" value="RRM DOMAIN-CONTAINING PROTEIN"/>
    <property type="match status" value="1"/>
</dbReference>
<dbReference type="InterPro" id="IPR000504">
    <property type="entry name" value="RRM_dom"/>
</dbReference>
<dbReference type="OrthoDB" id="360390at2759"/>
<evidence type="ECO:0000256" key="2">
    <source>
        <dbReference type="PROSITE-ProRule" id="PRU00176"/>
    </source>
</evidence>
<feature type="compositionally biased region" description="Basic and acidic residues" evidence="3">
    <location>
        <begin position="1"/>
        <end position="18"/>
    </location>
</feature>
<evidence type="ECO:0000259" key="4">
    <source>
        <dbReference type="PROSITE" id="PS50102"/>
    </source>
</evidence>
<dbReference type="EMBL" id="LT598462">
    <property type="protein sequence ID" value="SCU78571.1"/>
    <property type="molecule type" value="Genomic_DNA"/>
</dbReference>
<keyword evidence="6" id="KW-1185">Reference proteome</keyword>
<dbReference type="Pfam" id="PF16842">
    <property type="entry name" value="RRM_occluded"/>
    <property type="match status" value="1"/>
</dbReference>
<dbReference type="Pfam" id="PF00076">
    <property type="entry name" value="RRM_1"/>
    <property type="match status" value="3"/>
</dbReference>
<evidence type="ECO:0000256" key="1">
    <source>
        <dbReference type="ARBA" id="ARBA00022884"/>
    </source>
</evidence>
<evidence type="ECO:0000313" key="6">
    <source>
        <dbReference type="Proteomes" id="UP000191024"/>
    </source>
</evidence>
<name>A0A1G4IPZ6_9SACH</name>
<dbReference type="InterPro" id="IPR050502">
    <property type="entry name" value="Euk_RNA-bind_prot"/>
</dbReference>
<protein>
    <submittedName>
        <fullName evidence="5">LAMI_0A05072g1_1</fullName>
    </submittedName>
</protein>